<organism evidence="2 3">
    <name type="scientific">Takifugu rubripes</name>
    <name type="common">Japanese pufferfish</name>
    <name type="synonym">Fugu rubripes</name>
    <dbReference type="NCBI Taxonomy" id="31033"/>
    <lineage>
        <taxon>Eukaryota</taxon>
        <taxon>Metazoa</taxon>
        <taxon>Chordata</taxon>
        <taxon>Craniata</taxon>
        <taxon>Vertebrata</taxon>
        <taxon>Euteleostomi</taxon>
        <taxon>Actinopterygii</taxon>
        <taxon>Neopterygii</taxon>
        <taxon>Teleostei</taxon>
        <taxon>Neoteleostei</taxon>
        <taxon>Acanthomorphata</taxon>
        <taxon>Eupercaria</taxon>
        <taxon>Tetraodontiformes</taxon>
        <taxon>Tetradontoidea</taxon>
        <taxon>Tetraodontidae</taxon>
        <taxon>Takifugu</taxon>
    </lineage>
</organism>
<dbReference type="OMA" id="WRIIKYL"/>
<name>A0A3B5JZJ3_TAKRU</name>
<evidence type="ECO:0000259" key="1">
    <source>
        <dbReference type="Pfam" id="PF08628"/>
    </source>
</evidence>
<feature type="domain" description="Sorting nexin C-terminal" evidence="1">
    <location>
        <begin position="21"/>
        <end position="107"/>
    </location>
</feature>
<dbReference type="Ensembl" id="ENSTRUT00000051236.2">
    <property type="protein sequence ID" value="ENSTRUP00000050590.2"/>
    <property type="gene ID" value="ENSTRUG00000019727.2"/>
</dbReference>
<keyword evidence="3" id="KW-1185">Reference proteome</keyword>
<evidence type="ECO:0000313" key="3">
    <source>
        <dbReference type="Proteomes" id="UP000005226"/>
    </source>
</evidence>
<dbReference type="Pfam" id="PF08628">
    <property type="entry name" value="Nexin_C"/>
    <property type="match status" value="1"/>
</dbReference>
<evidence type="ECO:0000313" key="2">
    <source>
        <dbReference type="Ensembl" id="ENSTRUP00000050590.2"/>
    </source>
</evidence>
<sequence length="153" mass="17391">QNRRSIFASKISPSLNIPDFWLDVGVARLTSAPCWVIYLQVLQEAVWPGGTLPVQPRPERSAAQRQEAKKQCLDCLMQLLPEIITDMLGSEKFRLSIETMLESLQDPQINKHLIFSICDLLLEFLIPESCDQAFQKSLLQSLSRVSDKDSHHT</sequence>
<reference evidence="2" key="2">
    <citation type="submission" date="2025-08" db="UniProtKB">
        <authorList>
            <consortium name="Ensembl"/>
        </authorList>
    </citation>
    <scope>IDENTIFICATION</scope>
</reference>
<dbReference type="InterPro" id="IPR013937">
    <property type="entry name" value="Sorting_nexin_C"/>
</dbReference>
<reference evidence="2 3" key="1">
    <citation type="journal article" date="2011" name="Genome Biol. Evol.">
        <title>Integration of the genetic map and genome assembly of fugu facilitates insights into distinct features of genome evolution in teleosts and mammals.</title>
        <authorList>
            <person name="Kai W."/>
            <person name="Kikuchi K."/>
            <person name="Tohari S."/>
            <person name="Chew A.K."/>
            <person name="Tay A."/>
            <person name="Fujiwara A."/>
            <person name="Hosoya S."/>
            <person name="Suetake H."/>
            <person name="Naruse K."/>
            <person name="Brenner S."/>
            <person name="Suzuki Y."/>
            <person name="Venkatesh B."/>
        </authorList>
    </citation>
    <scope>NUCLEOTIDE SEQUENCE [LARGE SCALE GENOMIC DNA]</scope>
</reference>
<reference evidence="2" key="3">
    <citation type="submission" date="2025-09" db="UniProtKB">
        <authorList>
            <consortium name="Ensembl"/>
        </authorList>
    </citation>
    <scope>IDENTIFICATION</scope>
</reference>
<dbReference type="PANTHER" id="PTHR22775:SF33">
    <property type="entry name" value="SNX19A PROTEIN"/>
    <property type="match status" value="1"/>
</dbReference>
<dbReference type="Proteomes" id="UP000005226">
    <property type="component" value="Chromosome 15"/>
</dbReference>
<dbReference type="AlphaFoldDB" id="A0A3B5JZJ3"/>
<accession>A0A3B5JZJ3</accession>
<proteinExistence type="predicted"/>
<dbReference type="GeneTree" id="ENSGT00950000182856"/>
<protein>
    <recommendedName>
        <fullName evidence="1">Sorting nexin C-terminal domain-containing protein</fullName>
    </recommendedName>
</protein>
<dbReference type="GO" id="GO:0035091">
    <property type="term" value="F:phosphatidylinositol binding"/>
    <property type="evidence" value="ECO:0007669"/>
    <property type="project" value="TreeGrafter"/>
</dbReference>
<dbReference type="InParanoid" id="A0A3B5JZJ3"/>
<dbReference type="PANTHER" id="PTHR22775">
    <property type="entry name" value="SORTING NEXIN"/>
    <property type="match status" value="1"/>
</dbReference>